<proteinExistence type="predicted"/>
<accession>A0A834T4Q8</accession>
<evidence type="ECO:0000313" key="1">
    <source>
        <dbReference type="EMBL" id="KAF7814171.1"/>
    </source>
</evidence>
<sequence length="50" mass="5574">MAENCSGGRIKKGEGREACAETWLDGRAKAKEETCSRVAWRVGRFIWGES</sequence>
<organism evidence="1 2">
    <name type="scientific">Senna tora</name>
    <dbReference type="NCBI Taxonomy" id="362788"/>
    <lineage>
        <taxon>Eukaryota</taxon>
        <taxon>Viridiplantae</taxon>
        <taxon>Streptophyta</taxon>
        <taxon>Embryophyta</taxon>
        <taxon>Tracheophyta</taxon>
        <taxon>Spermatophyta</taxon>
        <taxon>Magnoliopsida</taxon>
        <taxon>eudicotyledons</taxon>
        <taxon>Gunneridae</taxon>
        <taxon>Pentapetalae</taxon>
        <taxon>rosids</taxon>
        <taxon>fabids</taxon>
        <taxon>Fabales</taxon>
        <taxon>Fabaceae</taxon>
        <taxon>Caesalpinioideae</taxon>
        <taxon>Cassia clade</taxon>
        <taxon>Senna</taxon>
    </lineage>
</organism>
<protein>
    <submittedName>
        <fullName evidence="1">Uncharacterized protein</fullName>
    </submittedName>
</protein>
<dbReference type="EMBL" id="JAAIUW010000009">
    <property type="protein sequence ID" value="KAF7814171.1"/>
    <property type="molecule type" value="Genomic_DNA"/>
</dbReference>
<dbReference type="AlphaFoldDB" id="A0A834T4Q8"/>
<gene>
    <name evidence="1" type="ORF">G2W53_028140</name>
</gene>
<keyword evidence="2" id="KW-1185">Reference proteome</keyword>
<dbReference type="Proteomes" id="UP000634136">
    <property type="component" value="Unassembled WGS sequence"/>
</dbReference>
<evidence type="ECO:0000313" key="2">
    <source>
        <dbReference type="Proteomes" id="UP000634136"/>
    </source>
</evidence>
<name>A0A834T4Q8_9FABA</name>
<comment type="caution">
    <text evidence="1">The sequence shown here is derived from an EMBL/GenBank/DDBJ whole genome shotgun (WGS) entry which is preliminary data.</text>
</comment>
<reference evidence="1" key="1">
    <citation type="submission" date="2020-09" db="EMBL/GenBank/DDBJ databases">
        <title>Genome-Enabled Discovery of Anthraquinone Biosynthesis in Senna tora.</title>
        <authorList>
            <person name="Kang S.-H."/>
            <person name="Pandey R.P."/>
            <person name="Lee C.-M."/>
            <person name="Sim J.-S."/>
            <person name="Jeong J.-T."/>
            <person name="Choi B.-S."/>
            <person name="Jung M."/>
            <person name="Ginzburg D."/>
            <person name="Zhao K."/>
            <person name="Won S.Y."/>
            <person name="Oh T.-J."/>
            <person name="Yu Y."/>
            <person name="Kim N.-H."/>
            <person name="Lee O.R."/>
            <person name="Lee T.-H."/>
            <person name="Bashyal P."/>
            <person name="Kim T.-S."/>
            <person name="Lee W.-H."/>
            <person name="Kawkins C."/>
            <person name="Kim C.-K."/>
            <person name="Kim J.S."/>
            <person name="Ahn B.O."/>
            <person name="Rhee S.Y."/>
            <person name="Sohng J.K."/>
        </authorList>
    </citation>
    <scope>NUCLEOTIDE SEQUENCE</scope>
    <source>
        <tissue evidence="1">Leaf</tissue>
    </source>
</reference>